<keyword evidence="1" id="KW-0732">Signal</keyword>
<dbReference type="RefSeq" id="WP_006309703.1">
    <property type="nucleotide sequence ID" value="NZ_JH601133.1"/>
</dbReference>
<evidence type="ECO:0000256" key="1">
    <source>
        <dbReference type="SAM" id="SignalP"/>
    </source>
</evidence>
<dbReference type="EMBL" id="AGEG01000016">
    <property type="protein sequence ID" value="EHR36210.1"/>
    <property type="molecule type" value="Genomic_DNA"/>
</dbReference>
<sequence>MKNHMIRLVLTLFLLWPSHLIQAEEPSYTIQDLEGEYDYALLASGSLEADQRIPVESKDPQELLDHILKAIYDLKTDPLYGRGLASGLYRLKEDFEASYLVKDKKFIWVSMMEGEDDITQDFIKPDQARTVPLFELKPASGLKDYEYLVLDHQELYYFTLSDYKADGQMIDLKVLGKKDHPILNNQISESLLKPFMPEGYDIDASGYRIIPYSDLLSQEEFEHEAIMVEGEITQMIMAEEYGYRFTIAAGDGSEEYSVNWNYEPDLDLTEGDHVIIRGSYLGVEEQVETGETLPHLLVSGPDQSVEKVE</sequence>
<evidence type="ECO:0000313" key="2">
    <source>
        <dbReference type="EMBL" id="EHR36210.1"/>
    </source>
</evidence>
<feature type="chain" id="PRO_5003589749" evidence="1">
    <location>
        <begin position="24"/>
        <end position="309"/>
    </location>
</feature>
<name>H3NKT2_9LACT</name>
<organism evidence="2 3">
    <name type="scientific">Facklamia languida CCUG 37842</name>
    <dbReference type="NCBI Taxonomy" id="883113"/>
    <lineage>
        <taxon>Bacteria</taxon>
        <taxon>Bacillati</taxon>
        <taxon>Bacillota</taxon>
        <taxon>Bacilli</taxon>
        <taxon>Lactobacillales</taxon>
        <taxon>Aerococcaceae</taxon>
        <taxon>Facklamia</taxon>
    </lineage>
</organism>
<dbReference type="Proteomes" id="UP000006190">
    <property type="component" value="Unassembled WGS sequence"/>
</dbReference>
<proteinExistence type="predicted"/>
<gene>
    <name evidence="2" type="ORF">HMPREF9708_01471</name>
</gene>
<dbReference type="PATRIC" id="fig|883113.3.peg.1472"/>
<dbReference type="HOGENOM" id="CLU_905367_0_0_9"/>
<feature type="signal peptide" evidence="1">
    <location>
        <begin position="1"/>
        <end position="23"/>
    </location>
</feature>
<dbReference type="AlphaFoldDB" id="H3NKT2"/>
<evidence type="ECO:0000313" key="3">
    <source>
        <dbReference type="Proteomes" id="UP000006190"/>
    </source>
</evidence>
<accession>H3NKT2</accession>
<protein>
    <submittedName>
        <fullName evidence="2">Uncharacterized protein</fullName>
    </submittedName>
</protein>
<dbReference type="OrthoDB" id="9761387at2"/>
<reference evidence="2 3" key="1">
    <citation type="submission" date="2012-01" db="EMBL/GenBank/DDBJ databases">
        <title>The Genome Sequence of Facklamia languida CCUG 37842.</title>
        <authorList>
            <consortium name="The Broad Institute Genome Sequencing Platform"/>
            <person name="Earl A."/>
            <person name="Ward D."/>
            <person name="Feldgarden M."/>
            <person name="Gevers D."/>
            <person name="Huys G."/>
            <person name="Young S.K."/>
            <person name="Zeng Q."/>
            <person name="Gargeya S."/>
            <person name="Fitzgerald M."/>
            <person name="Haas B."/>
            <person name="Abouelleil A."/>
            <person name="Alvarado L."/>
            <person name="Arachchi H.M."/>
            <person name="Berlin A."/>
            <person name="Chapman S.B."/>
            <person name="Gearin G."/>
            <person name="Goldberg J."/>
            <person name="Griggs A."/>
            <person name="Gujja S."/>
            <person name="Hansen M."/>
            <person name="Heiman D."/>
            <person name="Howarth C."/>
            <person name="Larimer J."/>
            <person name="Lui A."/>
            <person name="MacDonald P.J.P."/>
            <person name="McCowen C."/>
            <person name="Montmayeur A."/>
            <person name="Murphy C."/>
            <person name="Neiman D."/>
            <person name="Pearson M."/>
            <person name="Priest M."/>
            <person name="Roberts A."/>
            <person name="Saif S."/>
            <person name="Shea T."/>
            <person name="Sisk P."/>
            <person name="Stolte C."/>
            <person name="Sykes S."/>
            <person name="Wortman J."/>
            <person name="Nusbaum C."/>
            <person name="Birren B."/>
        </authorList>
    </citation>
    <scope>NUCLEOTIDE SEQUENCE [LARGE SCALE GENOMIC DNA]</scope>
    <source>
        <strain evidence="2 3">CCUG 37842</strain>
    </source>
</reference>
<comment type="caution">
    <text evidence="2">The sequence shown here is derived from an EMBL/GenBank/DDBJ whole genome shotgun (WGS) entry which is preliminary data.</text>
</comment>
<keyword evidence="3" id="KW-1185">Reference proteome</keyword>